<protein>
    <submittedName>
        <fullName evidence="1">Uncharacterized protein</fullName>
    </submittedName>
</protein>
<reference evidence="2" key="1">
    <citation type="submission" date="2015-07" db="EMBL/GenBank/DDBJ databases">
        <title>Fjat-10053 dsm26.</title>
        <authorList>
            <person name="Liu B."/>
            <person name="Wang J."/>
            <person name="Zhu Y."/>
            <person name="Liu G."/>
            <person name="Chen Q."/>
            <person name="Chen Z."/>
            <person name="Lan J."/>
            <person name="Che J."/>
            <person name="Ge C."/>
            <person name="Shi H."/>
            <person name="Pan Z."/>
            <person name="Liu X."/>
        </authorList>
    </citation>
    <scope>NUCLEOTIDE SEQUENCE [LARGE SCALE GENOMIC DNA]</scope>
    <source>
        <strain evidence="2">DSM 26</strain>
    </source>
</reference>
<sequence length="64" mass="7744">MDWQTEGIKLNKHLLLKCVTMRHLEFSYRKKQLSFIFNYLNDLSNSNQAQREISEKSKTERCSY</sequence>
<evidence type="ECO:0000313" key="2">
    <source>
        <dbReference type="Proteomes" id="UP000036780"/>
    </source>
</evidence>
<evidence type="ECO:0000313" key="1">
    <source>
        <dbReference type="EMBL" id="KNE19735.1"/>
    </source>
</evidence>
<gene>
    <name evidence="1" type="ORF">AFK71_14970</name>
</gene>
<dbReference type="GeneID" id="66871202"/>
<dbReference type="EMBL" id="LGTO01000007">
    <property type="protein sequence ID" value="KNE19735.1"/>
    <property type="molecule type" value="Genomic_DNA"/>
</dbReference>
<name>A0A0L0QM90_VIRPA</name>
<dbReference type="AlphaFoldDB" id="A0A0L0QM90"/>
<dbReference type="PATRIC" id="fig|1473.5.peg.1648"/>
<proteinExistence type="predicted"/>
<accession>A0A0L0QM90</accession>
<keyword evidence="2" id="KW-1185">Reference proteome</keyword>
<dbReference type="RefSeq" id="WP_050352288.1">
    <property type="nucleotide sequence ID" value="NZ_CP073011.1"/>
</dbReference>
<comment type="caution">
    <text evidence="1">The sequence shown here is derived from an EMBL/GenBank/DDBJ whole genome shotgun (WGS) entry which is preliminary data.</text>
</comment>
<dbReference type="Proteomes" id="UP000036780">
    <property type="component" value="Unassembled WGS sequence"/>
</dbReference>
<organism evidence="1 2">
    <name type="scientific">Virgibacillus pantothenticus</name>
    <dbReference type="NCBI Taxonomy" id="1473"/>
    <lineage>
        <taxon>Bacteria</taxon>
        <taxon>Bacillati</taxon>
        <taxon>Bacillota</taxon>
        <taxon>Bacilli</taxon>
        <taxon>Bacillales</taxon>
        <taxon>Bacillaceae</taxon>
        <taxon>Virgibacillus</taxon>
    </lineage>
</organism>